<sequence>MDTSDQPSAPGQISSTAIPIARLSPDDDRLQHSSIRAVVTLLWPYSSFTKSLTLLLAEPDFRLRRSNGQVKVFFHGDVAEEVARTHIGIGDTVNLNLAGSRLAKNDVVAQTPGKGVSWDVHFDASAFLEVWRDSKLLSTVNLNRARPTPPPADSIAESPTTPAPTTPTPNGINHASGPLGSTAWQSPAFLGRSRASYRFTDPAIDPFVEEDGTVPGKGRKRPRFSMRSNEWRVIDEPESPSDKDLPEDWMAIFDEELAGGPDVGDEAVAQDTEDNAIQPSSGPVPESVSAVDTDVPMEDVRPDTSVSVPRQLPDQARDDIQFIRPGFAPSNIPAPTKQGDLDHGLHLPTDTPRLHPIPSPGLPLPSPITTTSNTPVGYFTTAIDIAAAAESVIPAEPAPVGTSEPDTPPPPPEDLTDGEPIHVYEDDAVTVYTDDVQIVPDSAAESSPQPGDRVATSVVLEEEEESEVEETSEHAGLVVAETDEAEARIEASGSELEEDSESEQSEGAERIDSQRSGRGRYRTSTERLPERLDQEPGDRSDGISATGSDNEEVDTERKRVPKQESPHLVESQTPSPKESKDVSEERDDFGAYDEGDGMSYYDEDASDQGSYEEDYEDDEQEGRYRGAYDYSESEVESEYEEQPPARFPPKNAEPEIIVLDSDSEDELAAPRPVEPTSREAEEHSDEGSYDSEYQRQLEGEVPYEEDVYSDEIEEDEYEYAYGREADDAVNEDLESGIGDGEDDQPMVDERFEHGWRPEEDRVDEDAHDHGLAEHKIEESQQHLDMGTGALPAEPPLYPQQILASNESMGSHEYLEDFQPAPDYSHGPNHDSLDYLATVSESAERIHATAEPAHSAHDMAIDPSLYELREPQYSTAVDGDVQTYSMGHPADSNTEAREETPEIIHERHLALRLDGAAPSGAATSTEEPSSMPIRQESVQLVTPGPSQPVQADQIGAGQIEILDEMLPTPNLTQEALTKLETEQPPHTPEGVKESFDVSENRGASPTVAVKSENAPDTIKLEENERAPFENVSGVAIPASPDEDQKLQASIEVDQQFEDSIRGADDVSVDRHYPGLRSKLSYFAPLATLIDHYNALVDTISVAAEVGPPVKAATGKKEFILNLQLTDQSMAGTTVFAQILRPYKSALPSLREGDAILLRNFRVKTLDHSVILVSDSTSAWAVFSPSSEDAEMTGPPVEYGAEEKEFATDLRQWYVEDGLAMVADNQLQASVGRESDIETPTSSAAQSDAESIDLALREGRGDTSSSRGSRRRKSHRRITIHELRDGRRYTEVGSSPGNSSIHELRDGTVYANM</sequence>
<feature type="compositionally biased region" description="Basic and acidic residues" evidence="1">
    <location>
        <begin position="523"/>
        <end position="541"/>
    </location>
</feature>
<feature type="compositionally biased region" description="Basic and acidic residues" evidence="1">
    <location>
        <begin position="1277"/>
        <end position="1288"/>
    </location>
</feature>
<proteinExistence type="predicted"/>
<feature type="region of interest" description="Disordered" evidence="1">
    <location>
        <begin position="396"/>
        <end position="419"/>
    </location>
</feature>
<dbReference type="InterPro" id="IPR012340">
    <property type="entry name" value="NA-bd_OB-fold"/>
</dbReference>
<feature type="compositionally biased region" description="Basic and acidic residues" evidence="1">
    <location>
        <begin position="979"/>
        <end position="998"/>
    </location>
</feature>
<dbReference type="GO" id="GO:0000723">
    <property type="term" value="P:telomere maintenance"/>
    <property type="evidence" value="ECO:0007669"/>
    <property type="project" value="InterPro"/>
</dbReference>
<feature type="compositionally biased region" description="Polar residues" evidence="1">
    <location>
        <begin position="1290"/>
        <end position="1299"/>
    </location>
</feature>
<dbReference type="EMBL" id="AP024448">
    <property type="protein sequence ID" value="BCS27608.1"/>
    <property type="molecule type" value="Genomic_DNA"/>
</dbReference>
<dbReference type="Proteomes" id="UP000654913">
    <property type="component" value="Chromosome 6"/>
</dbReference>
<feature type="region of interest" description="Disordered" evidence="1">
    <location>
        <begin position="979"/>
        <end position="1013"/>
    </location>
</feature>
<feature type="compositionally biased region" description="Acidic residues" evidence="1">
    <location>
        <begin position="460"/>
        <end position="470"/>
    </location>
</feature>
<name>A0A7R8AS72_9EURO</name>
<feature type="compositionally biased region" description="Acidic residues" evidence="1">
    <location>
        <begin position="584"/>
        <end position="620"/>
    </location>
</feature>
<dbReference type="SUPFAM" id="SSF50249">
    <property type="entry name" value="Nucleic acid-binding proteins"/>
    <property type="match status" value="1"/>
</dbReference>
<feature type="region of interest" description="Disordered" evidence="1">
    <location>
        <begin position="440"/>
        <end position="711"/>
    </location>
</feature>
<dbReference type="OrthoDB" id="5363079at2759"/>
<feature type="compositionally biased region" description="Basic and acidic residues" evidence="1">
    <location>
        <begin position="555"/>
        <end position="567"/>
    </location>
</feature>
<reference evidence="3" key="1">
    <citation type="submission" date="2021-01" db="EMBL/GenBank/DDBJ databases">
        <authorList>
            <consortium name="Aspergillus puulaauensis MK2 genome sequencing consortium"/>
            <person name="Kazuki M."/>
            <person name="Futagami T."/>
        </authorList>
    </citation>
    <scope>NUCLEOTIDE SEQUENCE</scope>
    <source>
        <strain evidence="3">MK2</strain>
    </source>
</reference>
<dbReference type="RefSeq" id="XP_041559802.1">
    <property type="nucleotide sequence ID" value="XM_041693920.1"/>
</dbReference>
<dbReference type="InterPro" id="IPR011564">
    <property type="entry name" value="Telomer_end-bd_POT1/Cdc13"/>
</dbReference>
<dbReference type="CDD" id="cd04497">
    <property type="entry name" value="hPOT1_OB1_like"/>
    <property type="match status" value="1"/>
</dbReference>
<accession>A0A7R8AS72</accession>
<organism evidence="3 4">
    <name type="scientific">Aspergillus puulaauensis</name>
    <dbReference type="NCBI Taxonomy" id="1220207"/>
    <lineage>
        <taxon>Eukaryota</taxon>
        <taxon>Fungi</taxon>
        <taxon>Dikarya</taxon>
        <taxon>Ascomycota</taxon>
        <taxon>Pezizomycotina</taxon>
        <taxon>Eurotiomycetes</taxon>
        <taxon>Eurotiomycetidae</taxon>
        <taxon>Eurotiales</taxon>
        <taxon>Aspergillaceae</taxon>
        <taxon>Aspergillus</taxon>
    </lineage>
</organism>
<dbReference type="SMART" id="SM00976">
    <property type="entry name" value="Telo_bind"/>
    <property type="match status" value="1"/>
</dbReference>
<feature type="compositionally biased region" description="Basic and acidic residues" evidence="1">
    <location>
        <begin position="753"/>
        <end position="781"/>
    </location>
</feature>
<feature type="compositionally biased region" description="Acidic residues" evidence="1">
    <location>
        <begin position="701"/>
        <end position="711"/>
    </location>
</feature>
<evidence type="ECO:0000313" key="3">
    <source>
        <dbReference type="EMBL" id="BCS27608.1"/>
    </source>
</evidence>
<evidence type="ECO:0000259" key="2">
    <source>
        <dbReference type="SMART" id="SM00976"/>
    </source>
</evidence>
<dbReference type="GO" id="GO:0003677">
    <property type="term" value="F:DNA binding"/>
    <property type="evidence" value="ECO:0007669"/>
    <property type="project" value="InterPro"/>
</dbReference>
<feature type="region of interest" description="Disordered" evidence="1">
    <location>
        <begin position="1254"/>
        <end position="1311"/>
    </location>
</feature>
<dbReference type="Pfam" id="PF02765">
    <property type="entry name" value="POT1"/>
    <property type="match status" value="1"/>
</dbReference>
<feature type="compositionally biased region" description="Acidic residues" evidence="1">
    <location>
        <begin position="631"/>
        <end position="641"/>
    </location>
</feature>
<feature type="region of interest" description="Disordered" evidence="1">
    <location>
        <begin position="753"/>
        <end position="793"/>
    </location>
</feature>
<feature type="domain" description="Telomeric single stranded DNA binding POT1/Cdc13" evidence="2">
    <location>
        <begin position="1081"/>
        <end position="1213"/>
    </location>
</feature>
<feature type="compositionally biased region" description="Basic residues" evidence="1">
    <location>
        <begin position="1266"/>
        <end position="1276"/>
    </location>
</feature>
<evidence type="ECO:0000256" key="1">
    <source>
        <dbReference type="SAM" id="MobiDB-lite"/>
    </source>
</evidence>
<reference evidence="3" key="2">
    <citation type="submission" date="2021-02" db="EMBL/GenBank/DDBJ databases">
        <title>Aspergillus puulaauensis MK2 genome sequence.</title>
        <authorList>
            <person name="Futagami T."/>
            <person name="Mori K."/>
            <person name="Kadooka C."/>
            <person name="Tanaka T."/>
        </authorList>
    </citation>
    <scope>NUCLEOTIDE SEQUENCE</scope>
    <source>
        <strain evidence="3">MK2</strain>
    </source>
</reference>
<feature type="region of interest" description="Disordered" evidence="1">
    <location>
        <begin position="142"/>
        <end position="180"/>
    </location>
</feature>
<dbReference type="GO" id="GO:0000781">
    <property type="term" value="C:chromosome, telomeric region"/>
    <property type="evidence" value="ECO:0007669"/>
    <property type="project" value="InterPro"/>
</dbReference>
<keyword evidence="4" id="KW-1185">Reference proteome</keyword>
<evidence type="ECO:0000313" key="4">
    <source>
        <dbReference type="Proteomes" id="UP000654913"/>
    </source>
</evidence>
<feature type="compositionally biased region" description="Acidic residues" evidence="1">
    <location>
        <begin position="495"/>
        <end position="506"/>
    </location>
</feature>
<dbReference type="KEGG" id="apuu:APUU_60656S"/>
<dbReference type="GeneID" id="64977613"/>
<protein>
    <recommendedName>
        <fullName evidence="2">Telomeric single stranded DNA binding POT1/Cdc13 domain-containing protein</fullName>
    </recommendedName>
</protein>
<gene>
    <name evidence="3" type="ORF">APUU_60656S</name>
</gene>
<dbReference type="Gene3D" id="2.40.50.140">
    <property type="entry name" value="Nucleic acid-binding proteins"/>
    <property type="match status" value="1"/>
</dbReference>